<feature type="region of interest" description="Disordered" evidence="1">
    <location>
        <begin position="1"/>
        <end position="26"/>
    </location>
</feature>
<dbReference type="Proteomes" id="UP000645517">
    <property type="component" value="Unassembled WGS sequence"/>
</dbReference>
<evidence type="ECO:0000313" key="3">
    <source>
        <dbReference type="Proteomes" id="UP000645517"/>
    </source>
</evidence>
<accession>A0ABQ2IZV4</accession>
<evidence type="ECO:0008006" key="4">
    <source>
        <dbReference type="Google" id="ProtNLM"/>
    </source>
</evidence>
<evidence type="ECO:0000256" key="1">
    <source>
        <dbReference type="SAM" id="MobiDB-lite"/>
    </source>
</evidence>
<evidence type="ECO:0000313" key="2">
    <source>
        <dbReference type="EMBL" id="GGN36044.1"/>
    </source>
</evidence>
<feature type="compositionally biased region" description="Basic and acidic residues" evidence="1">
    <location>
        <begin position="1"/>
        <end position="19"/>
    </location>
</feature>
<feature type="region of interest" description="Disordered" evidence="1">
    <location>
        <begin position="568"/>
        <end position="720"/>
    </location>
</feature>
<organism evidence="2 3">
    <name type="scientific">Deinococcus daejeonensis</name>
    <dbReference type="NCBI Taxonomy" id="1007098"/>
    <lineage>
        <taxon>Bacteria</taxon>
        <taxon>Thermotogati</taxon>
        <taxon>Deinococcota</taxon>
        <taxon>Deinococci</taxon>
        <taxon>Deinococcales</taxon>
        <taxon>Deinococcaceae</taxon>
        <taxon>Deinococcus</taxon>
    </lineage>
</organism>
<proteinExistence type="predicted"/>
<comment type="caution">
    <text evidence="2">The sequence shown here is derived from an EMBL/GenBank/DDBJ whole genome shotgun (WGS) entry which is preliminary data.</text>
</comment>
<keyword evidence="3" id="KW-1185">Reference proteome</keyword>
<sequence length="720" mass="72080">MHGRADRRSGTQPGRERTGRFGRQLSTYVGGTRQYPYILTNGGNGPDSFTLSFTQSGADDFNPGLKVYRNLDGDGNFTDEVTAPISLAADASVNLMVRATVTSGPQVGDTGVFALVATSTGDTSVTDTNNYAQLTVSADGLLGVTNTVSPGGSAVPGATLTYTVTGTVASGNPVGAVSNVVTVDGAPRSGVLITATLSNLNFTALSSVSATNGAATALYSTDAGSTWTATNPGSGVNAVAILVEGSGSFLLAGNTVQLVYTAQVPATALAGSTVGGSAAARFDGNGDAATNELPETTTPVAVSTTVATVTGGAVGPSALPQAGATGTYTLGGVTIARSGDTQATQTDIVAGTRVTFRQTLGNTGNASNDFTLAVSGAPSGWTCTVNTIDGSDTLGTLTNPVTVAALTDSAFAVSCAVPFSDAGSTNVALTVTATPAGSSADTTTSTVTAVTAAGLPQLGSGDGSDATAPTSTNVTVGGNPGGNALFRLELLNGGPVDEAFILSGPAGTVFYLDLDGDGVIDPSDQTVTTTAALTPGQSVNLIAAVPVAAGSATSSSAAVFTATSTLDATRTSSVTHTLRVNAARGGPQRDRDRQRRLAQRDHPRGRVVHAVRARRLDGRHAGLHGRQDRHRRPGGWRGNPGDRRAGQRGAARDPAGPGGRAERGDAGRHGPPSAESGPVRAQHRAGHAAVPAHPESGIGGHAELHEDRRVRAGVLPGQRL</sequence>
<protein>
    <recommendedName>
        <fullName evidence="4">DUF11 domain-containing protein</fullName>
    </recommendedName>
</protein>
<reference evidence="3" key="1">
    <citation type="journal article" date="2019" name="Int. J. Syst. Evol. Microbiol.">
        <title>The Global Catalogue of Microorganisms (GCM) 10K type strain sequencing project: providing services to taxonomists for standard genome sequencing and annotation.</title>
        <authorList>
            <consortium name="The Broad Institute Genomics Platform"/>
            <consortium name="The Broad Institute Genome Sequencing Center for Infectious Disease"/>
            <person name="Wu L."/>
            <person name="Ma J."/>
        </authorList>
    </citation>
    <scope>NUCLEOTIDE SEQUENCE [LARGE SCALE GENOMIC DNA]</scope>
    <source>
        <strain evidence="3">JCM 16918</strain>
    </source>
</reference>
<feature type="compositionally biased region" description="Basic and acidic residues" evidence="1">
    <location>
        <begin position="587"/>
        <end position="604"/>
    </location>
</feature>
<gene>
    <name evidence="2" type="ORF">GCM10010842_16460</name>
</gene>
<name>A0ABQ2IZV4_9DEIO</name>
<dbReference type="RefSeq" id="WP_189055811.1">
    <property type="nucleotide sequence ID" value="NZ_BMOR01000005.1"/>
</dbReference>
<dbReference type="EMBL" id="BMOR01000005">
    <property type="protein sequence ID" value="GGN36044.1"/>
    <property type="molecule type" value="Genomic_DNA"/>
</dbReference>
<feature type="compositionally biased region" description="Basic residues" evidence="1">
    <location>
        <begin position="621"/>
        <end position="634"/>
    </location>
</feature>
<feature type="compositionally biased region" description="Polar residues" evidence="1">
    <location>
        <begin position="568"/>
        <end position="578"/>
    </location>
</feature>